<dbReference type="PANTHER" id="PTHR30576">
    <property type="entry name" value="COLANIC BIOSYNTHESIS UDP-GLUCOSE LIPID CARRIER TRANSFERASE"/>
    <property type="match status" value="1"/>
</dbReference>
<dbReference type="EMBL" id="BAAAYR010000007">
    <property type="protein sequence ID" value="GAA3580068.1"/>
    <property type="molecule type" value="Genomic_DNA"/>
</dbReference>
<evidence type="ECO:0000256" key="7">
    <source>
        <dbReference type="ARBA" id="ARBA00022989"/>
    </source>
</evidence>
<evidence type="ECO:0000313" key="12">
    <source>
        <dbReference type="Proteomes" id="UP001500767"/>
    </source>
</evidence>
<feature type="transmembrane region" description="Helical" evidence="9">
    <location>
        <begin position="38"/>
        <end position="60"/>
    </location>
</feature>
<evidence type="ECO:0000256" key="1">
    <source>
        <dbReference type="ARBA" id="ARBA00004141"/>
    </source>
</evidence>
<dbReference type="Pfam" id="PF02397">
    <property type="entry name" value="Bac_transf"/>
    <property type="match status" value="1"/>
</dbReference>
<comment type="subcellular location">
    <subcellularLocation>
        <location evidence="2">Cell membrane</location>
    </subcellularLocation>
    <subcellularLocation>
        <location evidence="1">Membrane</location>
        <topology evidence="1">Multi-pass membrane protein</topology>
    </subcellularLocation>
</comment>
<evidence type="ECO:0000256" key="2">
    <source>
        <dbReference type="ARBA" id="ARBA00004236"/>
    </source>
</evidence>
<evidence type="ECO:0000256" key="5">
    <source>
        <dbReference type="ARBA" id="ARBA00022679"/>
    </source>
</evidence>
<reference evidence="12" key="1">
    <citation type="journal article" date="2019" name="Int. J. Syst. Evol. Microbiol.">
        <title>The Global Catalogue of Microorganisms (GCM) 10K type strain sequencing project: providing services to taxonomists for standard genome sequencing and annotation.</title>
        <authorList>
            <consortium name="The Broad Institute Genomics Platform"/>
            <consortium name="The Broad Institute Genome Sequencing Center for Infectious Disease"/>
            <person name="Wu L."/>
            <person name="Ma J."/>
        </authorList>
    </citation>
    <scope>NUCLEOTIDE SEQUENCE [LARGE SCALE GENOMIC DNA]</scope>
    <source>
        <strain evidence="12">JCM 16540</strain>
    </source>
</reference>
<dbReference type="Proteomes" id="UP001500767">
    <property type="component" value="Unassembled WGS sequence"/>
</dbReference>
<evidence type="ECO:0000256" key="9">
    <source>
        <dbReference type="SAM" id="Phobius"/>
    </source>
</evidence>
<sequence>MATAALDVAALFVAFSVAYELRLLDPKRLVAYVSFPAYAGYLAVATPAWVLTFAACGLYATRQSYGRVSEVGRVLVAVGLGVMALIVLDFFSFELPLFPGRAVPAYAFVLGVSLVLAGRQVLRWVLRALHRRERALHNIVVVGTGPLAERVAGSLVGSGRGQSVVAAVSPTDAGGVFLGDRPVYATIEQALASHRVRIDEIVQTDTTLSREESTRLMALANDLGMGYRFVPDLYGVFAASATMAAVDGVPLMEVRLTSLDGWATVGKRIVDVAGSLVGLFLLAPLFLTVALLVKVTDPAGPVLYRQQRLGRGGRAIGVFKFRSMLWEYSTGPDRPYKTAEEAFVAMGRQDLIEEFALTQKVAEDPRVSRLGSFLRRTSLDELPQLLNSLLGHLSLVGPRPITPMELERYGEHRKSFLALKPGITGLWQVSGRSDVGYDQRVKLDVFYAENWSTLLDVTILARTFTTVAARRGAY</sequence>
<dbReference type="NCBIfam" id="TIGR03025">
    <property type="entry name" value="EPS_sugtrans"/>
    <property type="match status" value="1"/>
</dbReference>
<feature type="transmembrane region" description="Helical" evidence="9">
    <location>
        <begin position="72"/>
        <end position="93"/>
    </location>
</feature>
<name>A0ABP6YAU5_9ACTN</name>
<evidence type="ECO:0000256" key="3">
    <source>
        <dbReference type="ARBA" id="ARBA00006464"/>
    </source>
</evidence>
<feature type="domain" description="Bacterial sugar transferase" evidence="10">
    <location>
        <begin position="267"/>
        <end position="467"/>
    </location>
</feature>
<keyword evidence="8 9" id="KW-0472">Membrane</keyword>
<keyword evidence="6 9" id="KW-0812">Transmembrane</keyword>
<dbReference type="InterPro" id="IPR003362">
    <property type="entry name" value="Bact_transf"/>
</dbReference>
<evidence type="ECO:0000256" key="8">
    <source>
        <dbReference type="ARBA" id="ARBA00023136"/>
    </source>
</evidence>
<evidence type="ECO:0000256" key="4">
    <source>
        <dbReference type="ARBA" id="ARBA00022475"/>
    </source>
</evidence>
<feature type="transmembrane region" description="Helical" evidence="9">
    <location>
        <begin position="105"/>
        <end position="126"/>
    </location>
</feature>
<evidence type="ECO:0000256" key="6">
    <source>
        <dbReference type="ARBA" id="ARBA00022692"/>
    </source>
</evidence>
<comment type="caution">
    <text evidence="11">The sequence shown here is derived from an EMBL/GenBank/DDBJ whole genome shotgun (WGS) entry which is preliminary data.</text>
</comment>
<protein>
    <submittedName>
        <fullName evidence="11">Sugar transferase</fullName>
    </submittedName>
</protein>
<keyword evidence="7 9" id="KW-1133">Transmembrane helix</keyword>
<keyword evidence="5 11" id="KW-0808">Transferase</keyword>
<accession>A0ABP6YAU5</accession>
<gene>
    <name evidence="11" type="ORF">GCM10022197_42220</name>
</gene>
<keyword evidence="12" id="KW-1185">Reference proteome</keyword>
<dbReference type="PANTHER" id="PTHR30576:SF4">
    <property type="entry name" value="UNDECAPRENYL-PHOSPHATE GALACTOSE PHOSPHOTRANSFERASE"/>
    <property type="match status" value="1"/>
</dbReference>
<dbReference type="InterPro" id="IPR017475">
    <property type="entry name" value="EPS_sugar_tfrase"/>
</dbReference>
<feature type="transmembrane region" description="Helical" evidence="9">
    <location>
        <begin position="272"/>
        <end position="293"/>
    </location>
</feature>
<evidence type="ECO:0000259" key="10">
    <source>
        <dbReference type="Pfam" id="PF02397"/>
    </source>
</evidence>
<comment type="similarity">
    <text evidence="3">Belongs to the bacterial sugar transferase family.</text>
</comment>
<dbReference type="GO" id="GO:0016740">
    <property type="term" value="F:transferase activity"/>
    <property type="evidence" value="ECO:0007669"/>
    <property type="project" value="UniProtKB-KW"/>
</dbReference>
<organism evidence="11 12">
    <name type="scientific">Microlunatus spumicola</name>
    <dbReference type="NCBI Taxonomy" id="81499"/>
    <lineage>
        <taxon>Bacteria</taxon>
        <taxon>Bacillati</taxon>
        <taxon>Actinomycetota</taxon>
        <taxon>Actinomycetes</taxon>
        <taxon>Propionibacteriales</taxon>
        <taxon>Propionibacteriaceae</taxon>
        <taxon>Microlunatus</taxon>
    </lineage>
</organism>
<evidence type="ECO:0000313" key="11">
    <source>
        <dbReference type="EMBL" id="GAA3580068.1"/>
    </source>
</evidence>
<proteinExistence type="inferred from homology"/>
<dbReference type="Gene3D" id="3.40.50.720">
    <property type="entry name" value="NAD(P)-binding Rossmann-like Domain"/>
    <property type="match status" value="1"/>
</dbReference>
<keyword evidence="4" id="KW-1003">Cell membrane</keyword>